<keyword evidence="7" id="KW-1185">Reference proteome</keyword>
<dbReference type="Gene3D" id="3.40.630.30">
    <property type="match status" value="2"/>
</dbReference>
<proteinExistence type="inferred from homology"/>
<dbReference type="RefSeq" id="WP_069465165.1">
    <property type="nucleotide sequence ID" value="NZ_FODD01000003.1"/>
</dbReference>
<feature type="domain" description="N-acetyltransferase" evidence="5">
    <location>
        <begin position="4"/>
        <end position="150"/>
    </location>
</feature>
<evidence type="ECO:0000256" key="4">
    <source>
        <dbReference type="HAMAP-Rule" id="MF_01812"/>
    </source>
</evidence>
<keyword evidence="3 4" id="KW-0012">Acyltransferase</keyword>
<dbReference type="HAMAP" id="MF_01812">
    <property type="entry name" value="Eis"/>
    <property type="match status" value="1"/>
</dbReference>
<dbReference type="GO" id="GO:0034069">
    <property type="term" value="F:aminoglycoside N-acetyltransferase activity"/>
    <property type="evidence" value="ECO:0007669"/>
    <property type="project" value="TreeGrafter"/>
</dbReference>
<dbReference type="Proteomes" id="UP000181951">
    <property type="component" value="Unassembled WGS sequence"/>
</dbReference>
<sequence length="410" mass="44780">MTTTDVRVPAADQWDLFYDRLERAFGGPPEPEEERRLSRLVTEPERLIAAWDGPELVGTAGAFSFRMTVPGGASADVPGVTMVSVQPTHRRRGVLTAMMRRQLDDFRGRGEPFAVLTASEPAIYGRFGYGVASRQLRGRVDTTRTAFHLPEGADRVRFRLVAPSEALEVCERIYAQLVPLRPGMLARMPGWEQEPVLDPPAGRDGAGPLLCVLAEVDGEVRGYARYATQSGWAPTGPDGTVRLRDVEALDAVTYAALWGYLSGIDLMSRIVFWSRPMDDALVQLASDIRRCELAFRDGLYLRLVDLPAALSARTYAAPVDVVLDVDDAFCPWNSGRWRLTGDSKGASCVRTTDPAELAVDVRELGAAYLGGPSLRSMASAGLVTELRAGALAEASAAFRSDAEPWLPHRF</sequence>
<dbReference type="Gene3D" id="3.30.1050.10">
    <property type="entry name" value="SCP2 sterol-binding domain"/>
    <property type="match status" value="1"/>
</dbReference>
<accession>A0A1H8F193</accession>
<dbReference type="Pfam" id="PF13530">
    <property type="entry name" value="SCP2_2"/>
    <property type="match status" value="1"/>
</dbReference>
<dbReference type="InterPro" id="IPR022902">
    <property type="entry name" value="NAcTrfase_Eis"/>
</dbReference>
<comment type="subunit">
    <text evidence="4">Homohexamer; trimer of dimers.</text>
</comment>
<evidence type="ECO:0000256" key="1">
    <source>
        <dbReference type="ARBA" id="ARBA00009213"/>
    </source>
</evidence>
<organism evidence="6 7">
    <name type="scientific">Actinacidiphila rubida</name>
    <dbReference type="NCBI Taxonomy" id="310780"/>
    <lineage>
        <taxon>Bacteria</taxon>
        <taxon>Bacillati</taxon>
        <taxon>Actinomycetota</taxon>
        <taxon>Actinomycetes</taxon>
        <taxon>Kitasatosporales</taxon>
        <taxon>Streptomycetaceae</taxon>
        <taxon>Actinacidiphila</taxon>
    </lineage>
</organism>
<feature type="active site" description="Proton donor" evidence="4">
    <location>
        <position position="124"/>
    </location>
</feature>
<evidence type="ECO:0000313" key="7">
    <source>
        <dbReference type="Proteomes" id="UP000181951"/>
    </source>
</evidence>
<dbReference type="GO" id="GO:0030649">
    <property type="term" value="P:aminoglycoside antibiotic catabolic process"/>
    <property type="evidence" value="ECO:0007669"/>
    <property type="project" value="TreeGrafter"/>
</dbReference>
<feature type="binding site" evidence="4">
    <location>
        <begin position="119"/>
        <end position="120"/>
    </location>
    <ligand>
        <name>acetyl-CoA</name>
        <dbReference type="ChEBI" id="CHEBI:57288"/>
    </ligand>
</feature>
<comment type="similarity">
    <text evidence="1 4">Belongs to the acetyltransferase Eis family.</text>
</comment>
<dbReference type="Pfam" id="PF17668">
    <property type="entry name" value="Acetyltransf_17"/>
    <property type="match status" value="1"/>
</dbReference>
<dbReference type="SUPFAM" id="SSF55729">
    <property type="entry name" value="Acyl-CoA N-acyltransferases (Nat)"/>
    <property type="match status" value="1"/>
</dbReference>
<evidence type="ECO:0000259" key="5">
    <source>
        <dbReference type="PROSITE" id="PS51186"/>
    </source>
</evidence>
<feature type="active site" description="Proton acceptor; via carboxylate" evidence="4">
    <location>
        <position position="410"/>
    </location>
</feature>
<feature type="binding site" evidence="4">
    <location>
        <begin position="83"/>
        <end position="85"/>
    </location>
    <ligand>
        <name>acetyl-CoA</name>
        <dbReference type="ChEBI" id="CHEBI:57288"/>
    </ligand>
</feature>
<feature type="binding site" evidence="4">
    <location>
        <begin position="91"/>
        <end position="96"/>
    </location>
    <ligand>
        <name>acetyl-CoA</name>
        <dbReference type="ChEBI" id="CHEBI:57288"/>
    </ligand>
</feature>
<dbReference type="InterPro" id="IPR041380">
    <property type="entry name" value="Acetyltransf_17"/>
</dbReference>
<dbReference type="InterPro" id="IPR016181">
    <property type="entry name" value="Acyl_CoA_acyltransferase"/>
</dbReference>
<evidence type="ECO:0000313" key="6">
    <source>
        <dbReference type="EMBL" id="SEN24857.1"/>
    </source>
</evidence>
<dbReference type="InterPro" id="IPR036527">
    <property type="entry name" value="SCP2_sterol-bd_dom_sf"/>
</dbReference>
<dbReference type="SUPFAM" id="SSF55718">
    <property type="entry name" value="SCP-like"/>
    <property type="match status" value="1"/>
</dbReference>
<dbReference type="AlphaFoldDB" id="A0A1H8F193"/>
<name>A0A1H8F193_9ACTN</name>
<dbReference type="InterPro" id="IPR025559">
    <property type="entry name" value="Eis_dom"/>
</dbReference>
<dbReference type="InterPro" id="IPR051554">
    <property type="entry name" value="Acetyltransferase_Eis"/>
</dbReference>
<reference evidence="6 7" key="1">
    <citation type="submission" date="2016-10" db="EMBL/GenBank/DDBJ databases">
        <authorList>
            <person name="de Groot N.N."/>
        </authorList>
    </citation>
    <scope>NUCLEOTIDE SEQUENCE [LARGE SCALE GENOMIC DNA]</scope>
    <source>
        <strain evidence="6 7">CGMCC 4.2026</strain>
    </source>
</reference>
<evidence type="ECO:0000256" key="3">
    <source>
        <dbReference type="ARBA" id="ARBA00023315"/>
    </source>
</evidence>
<dbReference type="NCBIfam" id="NF002367">
    <property type="entry name" value="PRK01346.1-4"/>
    <property type="match status" value="1"/>
</dbReference>
<dbReference type="Pfam" id="PF13527">
    <property type="entry name" value="Acetyltransf_9"/>
    <property type="match status" value="1"/>
</dbReference>
<evidence type="ECO:0000256" key="2">
    <source>
        <dbReference type="ARBA" id="ARBA00022679"/>
    </source>
</evidence>
<keyword evidence="2 4" id="KW-0808">Transferase</keyword>
<dbReference type="PANTHER" id="PTHR37817">
    <property type="entry name" value="N-ACETYLTRANSFERASE EIS"/>
    <property type="match status" value="1"/>
</dbReference>
<dbReference type="PANTHER" id="PTHR37817:SF1">
    <property type="entry name" value="N-ACETYLTRANSFERASE EIS"/>
    <property type="match status" value="1"/>
</dbReference>
<gene>
    <name evidence="6" type="ORF">SAMN05216267_100353</name>
</gene>
<dbReference type="STRING" id="310780.SAMN05216267_100353"/>
<protein>
    <submittedName>
        <fullName evidence="6">Predicted acetyltransferase</fullName>
    </submittedName>
</protein>
<dbReference type="OrthoDB" id="8399956at2"/>
<dbReference type="InterPro" id="IPR000182">
    <property type="entry name" value="GNAT_dom"/>
</dbReference>
<dbReference type="PROSITE" id="PS51186">
    <property type="entry name" value="GNAT"/>
    <property type="match status" value="1"/>
</dbReference>
<dbReference type="EMBL" id="FODD01000003">
    <property type="protein sequence ID" value="SEN24857.1"/>
    <property type="molecule type" value="Genomic_DNA"/>
</dbReference>
<dbReference type="CDD" id="cd04301">
    <property type="entry name" value="NAT_SF"/>
    <property type="match status" value="1"/>
</dbReference>